<proteinExistence type="predicted"/>
<organism evidence="1 2">
    <name type="scientific">Pristionchus pacificus</name>
    <name type="common">Parasitic nematode worm</name>
    <dbReference type="NCBI Taxonomy" id="54126"/>
    <lineage>
        <taxon>Eukaryota</taxon>
        <taxon>Metazoa</taxon>
        <taxon>Ecdysozoa</taxon>
        <taxon>Nematoda</taxon>
        <taxon>Chromadorea</taxon>
        <taxon>Rhabditida</taxon>
        <taxon>Rhabditina</taxon>
        <taxon>Diplogasteromorpha</taxon>
        <taxon>Diplogasteroidea</taxon>
        <taxon>Neodiplogasteridae</taxon>
        <taxon>Pristionchus</taxon>
    </lineage>
</organism>
<dbReference type="AlphaFoldDB" id="A0A2A6CHU8"/>
<reference evidence="2" key="1">
    <citation type="journal article" date="2008" name="Nat. Genet.">
        <title>The Pristionchus pacificus genome provides a unique perspective on nematode lifestyle and parasitism.</title>
        <authorList>
            <person name="Dieterich C."/>
            <person name="Clifton S.W."/>
            <person name="Schuster L.N."/>
            <person name="Chinwalla A."/>
            <person name="Delehaunty K."/>
            <person name="Dinkelacker I."/>
            <person name="Fulton L."/>
            <person name="Fulton R."/>
            <person name="Godfrey J."/>
            <person name="Minx P."/>
            <person name="Mitreva M."/>
            <person name="Roeseler W."/>
            <person name="Tian H."/>
            <person name="Witte H."/>
            <person name="Yang S.P."/>
            <person name="Wilson R.K."/>
            <person name="Sommer R.J."/>
        </authorList>
    </citation>
    <scope>NUCLEOTIDE SEQUENCE [LARGE SCALE GENOMIC DNA]</scope>
    <source>
        <strain evidence="2">PS312</strain>
    </source>
</reference>
<protein>
    <submittedName>
        <fullName evidence="1">Uncharacterized protein</fullName>
    </submittedName>
</protein>
<evidence type="ECO:0000313" key="1">
    <source>
        <dbReference type="EnsemblMetazoa" id="PPA37983.1"/>
    </source>
</evidence>
<gene>
    <name evidence="1" type="primary">WBGene00276352</name>
</gene>
<dbReference type="EnsemblMetazoa" id="PPA37983.1">
    <property type="protein sequence ID" value="PPA37983.1"/>
    <property type="gene ID" value="WBGene00276352"/>
</dbReference>
<evidence type="ECO:0000313" key="2">
    <source>
        <dbReference type="Proteomes" id="UP000005239"/>
    </source>
</evidence>
<accession>A0A2A6CHU8</accession>
<accession>A0A8R1UVC6</accession>
<keyword evidence="2" id="KW-1185">Reference proteome</keyword>
<reference evidence="1" key="2">
    <citation type="submission" date="2022-06" db="UniProtKB">
        <authorList>
            <consortium name="EnsemblMetazoa"/>
        </authorList>
    </citation>
    <scope>IDENTIFICATION</scope>
    <source>
        <strain evidence="1">PS312</strain>
    </source>
</reference>
<name>A0A2A6CHU8_PRIPA</name>
<sequence>LTPFESALSAPLPFSALFCIIWPPTRRSYFVSHSVANIIYRQCIKYTPIHPICFFSRNCTSYRKHYVARSISFILHSISLFFVPSISMLHQAAN</sequence>
<dbReference type="Proteomes" id="UP000005239">
    <property type="component" value="Unassembled WGS sequence"/>
</dbReference>